<dbReference type="EMBL" id="JFFI01001861">
    <property type="protein sequence ID" value="KXH52447.1"/>
    <property type="molecule type" value="Genomic_DNA"/>
</dbReference>
<feature type="compositionally biased region" description="Low complexity" evidence="1">
    <location>
        <begin position="130"/>
        <end position="151"/>
    </location>
</feature>
<dbReference type="AlphaFoldDB" id="A0A135TWC0"/>
<dbReference type="CDD" id="cd18724">
    <property type="entry name" value="PIN_LabA-like"/>
    <property type="match status" value="1"/>
</dbReference>
<protein>
    <recommendedName>
        <fullName evidence="4">NYN domain-containing protein</fullName>
    </recommendedName>
</protein>
<feature type="compositionally biased region" description="Low complexity" evidence="1">
    <location>
        <begin position="277"/>
        <end position="295"/>
    </location>
</feature>
<feature type="region of interest" description="Disordered" evidence="1">
    <location>
        <begin position="277"/>
        <end position="301"/>
    </location>
</feature>
<proteinExistence type="predicted"/>
<name>A0A135TWC0_9PEZI</name>
<evidence type="ECO:0000313" key="3">
    <source>
        <dbReference type="Proteomes" id="UP000070121"/>
    </source>
</evidence>
<accession>A0A135TWC0</accession>
<dbReference type="Proteomes" id="UP000070121">
    <property type="component" value="Unassembled WGS sequence"/>
</dbReference>
<evidence type="ECO:0000313" key="2">
    <source>
        <dbReference type="EMBL" id="KXH52447.1"/>
    </source>
</evidence>
<reference evidence="2 3" key="1">
    <citation type="submission" date="2014-02" db="EMBL/GenBank/DDBJ databases">
        <title>The genome sequence of Colletotrichum salicis CBS 607.94.</title>
        <authorList>
            <person name="Baroncelli R."/>
            <person name="Thon M.R."/>
        </authorList>
    </citation>
    <scope>NUCLEOTIDE SEQUENCE [LARGE SCALE GENOMIC DNA]</scope>
    <source>
        <strain evidence="2 3">CBS 607.94</strain>
    </source>
</reference>
<organism evidence="2 3">
    <name type="scientific">Colletotrichum salicis</name>
    <dbReference type="NCBI Taxonomy" id="1209931"/>
    <lineage>
        <taxon>Eukaryota</taxon>
        <taxon>Fungi</taxon>
        <taxon>Dikarya</taxon>
        <taxon>Ascomycota</taxon>
        <taxon>Pezizomycotina</taxon>
        <taxon>Sordariomycetes</taxon>
        <taxon>Hypocreomycetidae</taxon>
        <taxon>Glomerellales</taxon>
        <taxon>Glomerellaceae</taxon>
        <taxon>Colletotrichum</taxon>
        <taxon>Colletotrichum acutatum species complex</taxon>
    </lineage>
</organism>
<dbReference type="STRING" id="1209931.A0A135TWC0"/>
<keyword evidence="3" id="KW-1185">Reference proteome</keyword>
<feature type="region of interest" description="Disordered" evidence="1">
    <location>
        <begin position="439"/>
        <end position="511"/>
    </location>
</feature>
<dbReference type="OrthoDB" id="5590473at2759"/>
<evidence type="ECO:0008006" key="4">
    <source>
        <dbReference type="Google" id="ProtNLM"/>
    </source>
</evidence>
<evidence type="ECO:0000256" key="1">
    <source>
        <dbReference type="SAM" id="MobiDB-lite"/>
    </source>
</evidence>
<gene>
    <name evidence="2" type="ORF">CSAL01_02065</name>
</gene>
<comment type="caution">
    <text evidence="2">The sequence shown here is derived from an EMBL/GenBank/DDBJ whole genome shotgun (WGS) entry which is preliminary data.</text>
</comment>
<sequence length="631" mass="67353">MDVSILSLQSSDLAETSHSSSSSSPIKQPSNTLGDFTKLFRDLRVNQTSSSTTSTLPLSDRVYSSSLHCFEPLCDSKSTSSKLSQPLLLLPPILITTEEMARTGTKRNYQSLDLTEIKRSKVESKDVGKKTAAAGGKVARASSDSGYHSDSSNAATAAAAAAVAAVHNPDNAGERLFNKQTAKRPLPISQLPLPIRLQQRFGAHDEVQATTYPEQSARGLYVYADGSNISVSFFNHLKKRMGMSRDQRLSTSAFSFYAFRGILERGREVKEGVVVGSRSKASTNNNNNNNNNSNNHSRPLSSSIPLYLQEAEACDYTAKVLQRVPADPSSSHAGSFAMKEQGVDETVQHHMRKTVLDNLGAPGTMILATGDGNLDGDMEGGFPAAVQSALANGWVVEVYHFAESAHSTWRDPRFLHNPAWDGRLTCHALDDFVFDMDAKQQQQQPLTPLGAEAPRSAKRTRRESRPYVPSWTLPASSSSSPVPLPPAAAAAVTPPPSPPPETSAPVTPEEQADAEQIGTLVGKLNRALLPVIAQAILRSASASPPPALTPAPAPAPIRSVLPGDANSFAGSAMGQFGAQIPTPPALSAAAAAAASAYRPQFPQASSYTAALGQYQYNGVWRNQVGNYGYTR</sequence>
<feature type="region of interest" description="Disordered" evidence="1">
    <location>
        <begin position="125"/>
        <end position="151"/>
    </location>
</feature>
<feature type="compositionally biased region" description="Pro residues" evidence="1">
    <location>
        <begin position="493"/>
        <end position="502"/>
    </location>
</feature>
<feature type="compositionally biased region" description="Low complexity" evidence="1">
    <location>
        <begin position="473"/>
        <end position="492"/>
    </location>
</feature>